<gene>
    <name evidence="1" type="ORF">BJN41_00105</name>
</gene>
<protein>
    <submittedName>
        <fullName evidence="1">Uncharacterized protein</fullName>
    </submittedName>
</protein>
<name>A0A1E8E4S7_9GAMM</name>
<evidence type="ECO:0000313" key="1">
    <source>
        <dbReference type="EMBL" id="OFE44569.1"/>
    </source>
</evidence>
<comment type="caution">
    <text evidence="1">The sequence shown here is derived from an EMBL/GenBank/DDBJ whole genome shotgun (WGS) entry which is preliminary data.</text>
</comment>
<reference evidence="1 2" key="1">
    <citation type="submission" date="2016-10" db="EMBL/GenBank/DDBJ databases">
        <title>Genome of airborne Acinetobacter sp. 5-2Ac02 in the hospital environment: Species near to Acinetobacter towneri.</title>
        <authorList>
            <person name="Barbosa B."/>
            <person name="Fernandez-Garcia L."/>
            <person name="Gato E."/>
            <person name="Leao R."/>
            <person name="Albano R."/>
            <person name="Fernandez B."/>
            <person name="Fernandez-Cuenca F."/>
            <person name="Marques E."/>
            <person name="Tomas M."/>
        </authorList>
    </citation>
    <scope>NUCLEOTIDE SEQUENCE [LARGE SCALE GENOMIC DNA]</scope>
    <source>
        <strain evidence="1 2">5-2Ac02</strain>
    </source>
</reference>
<dbReference type="EMBL" id="MKQS01000001">
    <property type="protein sequence ID" value="OFE44569.1"/>
    <property type="molecule type" value="Genomic_DNA"/>
</dbReference>
<dbReference type="PROSITE" id="PS51257">
    <property type="entry name" value="PROKAR_LIPOPROTEIN"/>
    <property type="match status" value="1"/>
</dbReference>
<organism evidence="1 2">
    <name type="scientific">Acinetobacter towneri</name>
    <dbReference type="NCBI Taxonomy" id="202956"/>
    <lineage>
        <taxon>Bacteria</taxon>
        <taxon>Pseudomonadati</taxon>
        <taxon>Pseudomonadota</taxon>
        <taxon>Gammaproteobacteria</taxon>
        <taxon>Moraxellales</taxon>
        <taxon>Moraxellaceae</taxon>
        <taxon>Acinetobacter</taxon>
    </lineage>
</organism>
<dbReference type="STRING" id="202956.BJN41_00105"/>
<evidence type="ECO:0000313" key="2">
    <source>
        <dbReference type="Proteomes" id="UP000186931"/>
    </source>
</evidence>
<dbReference type="Proteomes" id="UP000186931">
    <property type="component" value="Unassembled WGS sequence"/>
</dbReference>
<proteinExistence type="predicted"/>
<dbReference type="RefSeq" id="WP_070152023.1">
    <property type="nucleotide sequence ID" value="NZ_MKQS01000001.1"/>
</dbReference>
<sequence length="145" mass="16103">MLIFKQKLLPVFFGTLFTVLGCSESSLNNQTEIIIPKLQYSGDGSNASYSEAIITLEGKCLYFSVNQTNFLPIFATQRAYWDSRNDVLVIDNKSYKNGDRVAYGAGEAANIDLDSYIWITKPNPACIENNTIIINKLIPPLPASN</sequence>
<dbReference type="AlphaFoldDB" id="A0A1E8E4S7"/>
<accession>A0A1E8E4S7</accession>